<dbReference type="GO" id="GO:0005506">
    <property type="term" value="F:iron ion binding"/>
    <property type="evidence" value="ECO:0007669"/>
    <property type="project" value="InterPro"/>
</dbReference>
<name>A0A841CBV0_9PSEU</name>
<dbReference type="GO" id="GO:0004497">
    <property type="term" value="F:monooxygenase activity"/>
    <property type="evidence" value="ECO:0007669"/>
    <property type="project" value="InterPro"/>
</dbReference>
<evidence type="ECO:0000313" key="3">
    <source>
        <dbReference type="EMBL" id="MBB5953834.1"/>
    </source>
</evidence>
<evidence type="ECO:0000256" key="1">
    <source>
        <dbReference type="ARBA" id="ARBA00010617"/>
    </source>
</evidence>
<dbReference type="Gene3D" id="1.10.630.10">
    <property type="entry name" value="Cytochrome P450"/>
    <property type="match status" value="1"/>
</dbReference>
<protein>
    <submittedName>
        <fullName evidence="3">Cytochrome P450</fullName>
    </submittedName>
</protein>
<dbReference type="CDD" id="cd20623">
    <property type="entry name" value="CYP_unk"/>
    <property type="match status" value="1"/>
</dbReference>
<dbReference type="SUPFAM" id="SSF48264">
    <property type="entry name" value="Cytochrome P450"/>
    <property type="match status" value="1"/>
</dbReference>
<evidence type="ECO:0000313" key="4">
    <source>
        <dbReference type="Proteomes" id="UP000547510"/>
    </source>
</evidence>
<feature type="compositionally biased region" description="Polar residues" evidence="2">
    <location>
        <begin position="349"/>
        <end position="360"/>
    </location>
</feature>
<organism evidence="3 4">
    <name type="scientific">Saccharothrix tamanrassetensis</name>
    <dbReference type="NCBI Taxonomy" id="1051531"/>
    <lineage>
        <taxon>Bacteria</taxon>
        <taxon>Bacillati</taxon>
        <taxon>Actinomycetota</taxon>
        <taxon>Actinomycetes</taxon>
        <taxon>Pseudonocardiales</taxon>
        <taxon>Pseudonocardiaceae</taxon>
        <taxon>Saccharothrix</taxon>
    </lineage>
</organism>
<dbReference type="InterPro" id="IPR036396">
    <property type="entry name" value="Cyt_P450_sf"/>
</dbReference>
<dbReference type="PRINTS" id="PR00359">
    <property type="entry name" value="BP450"/>
</dbReference>
<dbReference type="InterPro" id="IPR002397">
    <property type="entry name" value="Cyt_P450_B"/>
</dbReference>
<reference evidence="3 4" key="1">
    <citation type="submission" date="2020-08" db="EMBL/GenBank/DDBJ databases">
        <title>Genomic Encyclopedia of Type Strains, Phase III (KMG-III): the genomes of soil and plant-associated and newly described type strains.</title>
        <authorList>
            <person name="Whitman W."/>
        </authorList>
    </citation>
    <scope>NUCLEOTIDE SEQUENCE [LARGE SCALE GENOMIC DNA]</scope>
    <source>
        <strain evidence="3 4">CECT 8640</strain>
    </source>
</reference>
<evidence type="ECO:0000256" key="2">
    <source>
        <dbReference type="SAM" id="MobiDB-lite"/>
    </source>
</evidence>
<dbReference type="EMBL" id="JACHJN010000001">
    <property type="protein sequence ID" value="MBB5953834.1"/>
    <property type="molecule type" value="Genomic_DNA"/>
</dbReference>
<comment type="similarity">
    <text evidence="1">Belongs to the cytochrome P450 family.</text>
</comment>
<dbReference type="PANTHER" id="PTHR46696">
    <property type="entry name" value="P450, PUTATIVE (EUROFUNG)-RELATED"/>
    <property type="match status" value="1"/>
</dbReference>
<proteinExistence type="inferred from homology"/>
<feature type="region of interest" description="Disordered" evidence="2">
    <location>
        <begin position="341"/>
        <end position="363"/>
    </location>
</feature>
<gene>
    <name evidence="3" type="ORF">FHS29_000404</name>
</gene>
<comment type="caution">
    <text evidence="3">The sequence shown here is derived from an EMBL/GenBank/DDBJ whole genome shotgun (WGS) entry which is preliminary data.</text>
</comment>
<dbReference type="AlphaFoldDB" id="A0A841CBV0"/>
<sequence>MTHPTDLTALTPPHGNPIPPPGCPAHAKPVVALHGPLFQQRPAELYRQLRREHGPVAPVELEGGVPAWYVIGYRELHHVLTNDQLFARDSRRWNQWDRIPPDWPLMPYVGHQPSVMFAEGVEHRRRSGAISDALGAIDQFELRQRCEDVADKLIDAFVVSGQADLIAQFANPMPSLVVAKLFGLSDRELPPLVRDISLSVDGGEDAIPAYGRVAVAMRQLVHRKSVAPGPDVPSRMLAHPAGLTEEELTRDLLVVLAAAQQPTANWIGNTLRLMLTDDRFAVTLSGGRRSAGQALNEVLWEDTPTQNFVGRWATQATQLGGHRIMPGDLVIMGLAAANTDPQVRPDPHSGSSGNHAQMSFSHGEHRCPFPAPEIAEVIAKAAVEVLLDRLPDVVPAVAPDELVWRQSVWIRGLVALPVEFTPAYVSR</sequence>
<dbReference type="GO" id="GO:0016705">
    <property type="term" value="F:oxidoreductase activity, acting on paired donors, with incorporation or reduction of molecular oxygen"/>
    <property type="evidence" value="ECO:0007669"/>
    <property type="project" value="InterPro"/>
</dbReference>
<dbReference type="Proteomes" id="UP000547510">
    <property type="component" value="Unassembled WGS sequence"/>
</dbReference>
<accession>A0A841CBV0</accession>
<dbReference type="GO" id="GO:0020037">
    <property type="term" value="F:heme binding"/>
    <property type="evidence" value="ECO:0007669"/>
    <property type="project" value="InterPro"/>
</dbReference>
<dbReference type="PANTHER" id="PTHR46696:SF1">
    <property type="entry name" value="CYTOCHROME P450 YJIB-RELATED"/>
    <property type="match status" value="1"/>
</dbReference>
<keyword evidence="4" id="KW-1185">Reference proteome</keyword>